<protein>
    <recommendedName>
        <fullName evidence="4">Thioredoxin domain-containing protein</fullName>
    </recommendedName>
</protein>
<accession>A0A2C5NIB2</accession>
<dbReference type="Gene3D" id="3.40.30.10">
    <property type="entry name" value="Glutaredoxin"/>
    <property type="match status" value="1"/>
</dbReference>
<proteinExistence type="predicted"/>
<reference evidence="2 3" key="1">
    <citation type="submission" date="2017-09" db="EMBL/GenBank/DDBJ databases">
        <title>Large-scale bioinformatics analysis of Bacillus genomes uncovers conserved roles of natural products in bacterial physiology.</title>
        <authorList>
            <consortium name="Agbiome Team Llc"/>
            <person name="Bleich R.M."/>
            <person name="Grubbs K.J."/>
            <person name="Santa Maria K.C."/>
            <person name="Allen S.E."/>
            <person name="Farag S."/>
            <person name="Shank E.A."/>
            <person name="Bowers A."/>
        </authorList>
    </citation>
    <scope>NUCLEOTIDE SEQUENCE [LARGE SCALE GENOMIC DNA]</scope>
    <source>
        <strain evidence="2 3">AFS080080</strain>
    </source>
</reference>
<dbReference type="EMBL" id="NVGE01000023">
    <property type="protein sequence ID" value="PFZ28731.1"/>
    <property type="molecule type" value="Genomic_DNA"/>
</dbReference>
<keyword evidence="1" id="KW-0472">Membrane</keyword>
<sequence length="162" mass="19644">MNIYILLFVIWIVLLGLLIYKLNLLRLEVLRLPKINQKNKYFHPLIDKEINEFLDVPENYSYFEESIIMFTSAQCKMCHDELEKILKNNQHLKNNLILYVQYDEEKEHMDFIREFYKKYKVNILPLSINQQKKLRINVFPSFIQINSEGIIRRVSQIHDKPI</sequence>
<evidence type="ECO:0008006" key="4">
    <source>
        <dbReference type="Google" id="ProtNLM"/>
    </source>
</evidence>
<feature type="transmembrane region" description="Helical" evidence="1">
    <location>
        <begin position="6"/>
        <end position="24"/>
    </location>
</feature>
<gene>
    <name evidence="2" type="ORF">COL66_17130</name>
</gene>
<dbReference type="SUPFAM" id="SSF52833">
    <property type="entry name" value="Thioredoxin-like"/>
    <property type="match status" value="1"/>
</dbReference>
<organism evidence="2 3">
    <name type="scientific">Bacillus wiedmannii</name>
    <dbReference type="NCBI Taxonomy" id="1890302"/>
    <lineage>
        <taxon>Bacteria</taxon>
        <taxon>Bacillati</taxon>
        <taxon>Bacillota</taxon>
        <taxon>Bacilli</taxon>
        <taxon>Bacillales</taxon>
        <taxon>Bacillaceae</taxon>
        <taxon>Bacillus</taxon>
        <taxon>Bacillus cereus group</taxon>
    </lineage>
</organism>
<dbReference type="RefSeq" id="WP_098068524.1">
    <property type="nucleotide sequence ID" value="NZ_NUDN01000023.1"/>
</dbReference>
<evidence type="ECO:0000313" key="3">
    <source>
        <dbReference type="Proteomes" id="UP000223311"/>
    </source>
</evidence>
<dbReference type="Proteomes" id="UP000223311">
    <property type="component" value="Unassembled WGS sequence"/>
</dbReference>
<keyword evidence="1" id="KW-1133">Transmembrane helix</keyword>
<dbReference type="InterPro" id="IPR036249">
    <property type="entry name" value="Thioredoxin-like_sf"/>
</dbReference>
<name>A0A2C5NIB2_9BACI</name>
<evidence type="ECO:0000313" key="2">
    <source>
        <dbReference type="EMBL" id="PFZ28731.1"/>
    </source>
</evidence>
<comment type="caution">
    <text evidence="2">The sequence shown here is derived from an EMBL/GenBank/DDBJ whole genome shotgun (WGS) entry which is preliminary data.</text>
</comment>
<evidence type="ECO:0000256" key="1">
    <source>
        <dbReference type="SAM" id="Phobius"/>
    </source>
</evidence>
<dbReference type="AlphaFoldDB" id="A0A2C5NIB2"/>
<keyword evidence="1" id="KW-0812">Transmembrane</keyword>